<evidence type="ECO:0000256" key="2">
    <source>
        <dbReference type="ARBA" id="ARBA00022525"/>
    </source>
</evidence>
<dbReference type="EMBL" id="JBDFQZ010000009">
    <property type="protein sequence ID" value="KAK9690646.1"/>
    <property type="molecule type" value="Genomic_DNA"/>
</dbReference>
<dbReference type="PRINTS" id="PR00829">
    <property type="entry name" value="LOLP1ALLERGN"/>
</dbReference>
<dbReference type="PROSITE" id="PS50843">
    <property type="entry name" value="EXPANSIN_CBD"/>
    <property type="match status" value="1"/>
</dbReference>
<dbReference type="InterPro" id="IPR009009">
    <property type="entry name" value="RlpA-like_DPBB"/>
</dbReference>
<dbReference type="CDD" id="cd22276">
    <property type="entry name" value="DPBB_EXLA_N"/>
    <property type="match status" value="1"/>
</dbReference>
<dbReference type="PANTHER" id="PTHR31692:SF4">
    <property type="entry name" value="EXPANSIN-LIKE A1-RELATED"/>
    <property type="match status" value="1"/>
</dbReference>
<dbReference type="SUPFAM" id="SSF50685">
    <property type="entry name" value="Barwin-like endoglucanases"/>
    <property type="match status" value="1"/>
</dbReference>
<dbReference type="InterPro" id="IPR007117">
    <property type="entry name" value="Expansin_CBD"/>
</dbReference>
<proteinExistence type="inferred from homology"/>
<dbReference type="Gene3D" id="2.60.40.760">
    <property type="entry name" value="Expansin, cellulose-binding-like domain"/>
    <property type="match status" value="1"/>
</dbReference>
<comment type="caution">
    <text evidence="7">The sequence shown here is derived from an EMBL/GenBank/DDBJ whole genome shotgun (WGS) entry which is preliminary data.</text>
</comment>
<dbReference type="InterPro" id="IPR007118">
    <property type="entry name" value="Expan_Lol_pI"/>
</dbReference>
<dbReference type="GO" id="GO:0005576">
    <property type="term" value="C:extracellular region"/>
    <property type="evidence" value="ECO:0007669"/>
    <property type="project" value="UniProtKB-SubCell"/>
</dbReference>
<evidence type="ECO:0000256" key="4">
    <source>
        <dbReference type="SAM" id="SignalP"/>
    </source>
</evidence>
<keyword evidence="8" id="KW-1185">Reference proteome</keyword>
<dbReference type="Proteomes" id="UP001443914">
    <property type="component" value="Unassembled WGS sequence"/>
</dbReference>
<dbReference type="GO" id="GO:0009653">
    <property type="term" value="P:anatomical structure morphogenesis"/>
    <property type="evidence" value="ECO:0007669"/>
    <property type="project" value="UniProtKB-ARBA"/>
</dbReference>
<dbReference type="InterPro" id="IPR036749">
    <property type="entry name" value="Expansin_CBD_sf"/>
</dbReference>
<dbReference type="PANTHER" id="PTHR31692">
    <property type="entry name" value="EXPANSIN-B3"/>
    <property type="match status" value="1"/>
</dbReference>
<dbReference type="SUPFAM" id="SSF49590">
    <property type="entry name" value="PHL pollen allergen"/>
    <property type="match status" value="1"/>
</dbReference>
<keyword evidence="2" id="KW-0964">Secreted</keyword>
<comment type="similarity">
    <text evidence="3">Belongs to the expansin family.</text>
</comment>
<dbReference type="InterPro" id="IPR007112">
    <property type="entry name" value="Expansin/allergen_DPBB_dom"/>
</dbReference>
<name>A0AAW1IMQ4_SAPOF</name>
<feature type="signal peptide" evidence="4">
    <location>
        <begin position="1"/>
        <end position="25"/>
    </location>
</feature>
<organism evidence="7 8">
    <name type="scientific">Saponaria officinalis</name>
    <name type="common">Common soapwort</name>
    <name type="synonym">Lychnis saponaria</name>
    <dbReference type="NCBI Taxonomy" id="3572"/>
    <lineage>
        <taxon>Eukaryota</taxon>
        <taxon>Viridiplantae</taxon>
        <taxon>Streptophyta</taxon>
        <taxon>Embryophyta</taxon>
        <taxon>Tracheophyta</taxon>
        <taxon>Spermatophyta</taxon>
        <taxon>Magnoliopsida</taxon>
        <taxon>eudicotyledons</taxon>
        <taxon>Gunneridae</taxon>
        <taxon>Pentapetalae</taxon>
        <taxon>Caryophyllales</taxon>
        <taxon>Caryophyllaceae</taxon>
        <taxon>Caryophylleae</taxon>
        <taxon>Saponaria</taxon>
    </lineage>
</organism>
<sequence>MKIKTIPMITLLVFFIFTLFSIVTACDECVLSKAATYTSASSLSSGACGYGSLALKLNGGHVASGVPSLYNNGAGCGACYQIRCKNNAMCTKSGIKVVMTDINKNNKTDFVLSSRAFKAMALPGKDLQVLKLGSLDVEYKRVPCDYKGQNMGIRVEESSKNPDYLAIQILYQGGQTDIVAIDVAKVGSSNWRFMTRKYGAVWETQRAVSGALQFRFVITSGFDGKTIWAKNVIPQNWRTGVIYDTKLQIHDIALHGCNPCPQLLWN</sequence>
<feature type="domain" description="Expansin-like EG45" evidence="5">
    <location>
        <begin position="45"/>
        <end position="149"/>
    </location>
</feature>
<feature type="domain" description="Expansin-like CBD" evidence="6">
    <location>
        <begin position="163"/>
        <end position="245"/>
    </location>
</feature>
<dbReference type="InterPro" id="IPR036908">
    <property type="entry name" value="RlpA-like_sf"/>
</dbReference>
<dbReference type="PROSITE" id="PS50842">
    <property type="entry name" value="EXPANSIN_EG45"/>
    <property type="match status" value="1"/>
</dbReference>
<reference evidence="7" key="1">
    <citation type="submission" date="2024-03" db="EMBL/GenBank/DDBJ databases">
        <title>WGS assembly of Saponaria officinalis var. Norfolk2.</title>
        <authorList>
            <person name="Jenkins J."/>
            <person name="Shu S."/>
            <person name="Grimwood J."/>
            <person name="Barry K."/>
            <person name="Goodstein D."/>
            <person name="Schmutz J."/>
            <person name="Leebens-Mack J."/>
            <person name="Osbourn A."/>
        </authorList>
    </citation>
    <scope>NUCLEOTIDE SEQUENCE [LARGE SCALE GENOMIC DNA]</scope>
    <source>
        <strain evidence="7">JIC</strain>
    </source>
</reference>
<feature type="chain" id="PRO_5043743820" description="Expansin-like A2" evidence="4">
    <location>
        <begin position="26"/>
        <end position="266"/>
    </location>
</feature>
<dbReference type="Gene3D" id="2.40.40.10">
    <property type="entry name" value="RlpA-like domain"/>
    <property type="match status" value="1"/>
</dbReference>
<accession>A0AAW1IMQ4</accession>
<dbReference type="GO" id="GO:0009505">
    <property type="term" value="C:plant-type cell wall"/>
    <property type="evidence" value="ECO:0007669"/>
    <property type="project" value="TreeGrafter"/>
</dbReference>
<evidence type="ECO:0008006" key="9">
    <source>
        <dbReference type="Google" id="ProtNLM"/>
    </source>
</evidence>
<comment type="subcellular location">
    <subcellularLocation>
        <location evidence="1">Secreted</location>
    </subcellularLocation>
</comment>
<evidence type="ECO:0000256" key="3">
    <source>
        <dbReference type="RuleBase" id="RU003460"/>
    </source>
</evidence>
<dbReference type="AlphaFoldDB" id="A0AAW1IMQ4"/>
<dbReference type="PROSITE" id="PS51257">
    <property type="entry name" value="PROKAR_LIPOPROTEIN"/>
    <property type="match status" value="1"/>
</dbReference>
<dbReference type="PRINTS" id="PR01225">
    <property type="entry name" value="EXPANSNFAMLY"/>
</dbReference>
<dbReference type="InterPro" id="IPR005795">
    <property type="entry name" value="LolPI"/>
</dbReference>
<dbReference type="Pfam" id="PF01357">
    <property type="entry name" value="Expansin_C"/>
    <property type="match status" value="1"/>
</dbReference>
<gene>
    <name evidence="7" type="ORF">RND81_09G143100</name>
</gene>
<dbReference type="Pfam" id="PF03330">
    <property type="entry name" value="DPBB_1"/>
    <property type="match status" value="1"/>
</dbReference>
<evidence type="ECO:0000313" key="8">
    <source>
        <dbReference type="Proteomes" id="UP001443914"/>
    </source>
</evidence>
<protein>
    <recommendedName>
        <fullName evidence="9">Expansin-like A2</fullName>
    </recommendedName>
</protein>
<evidence type="ECO:0000313" key="7">
    <source>
        <dbReference type="EMBL" id="KAK9690646.1"/>
    </source>
</evidence>
<dbReference type="GO" id="GO:0009506">
    <property type="term" value="C:plasmodesma"/>
    <property type="evidence" value="ECO:0007669"/>
    <property type="project" value="TreeGrafter"/>
</dbReference>
<keyword evidence="4" id="KW-0732">Signal</keyword>
<evidence type="ECO:0000259" key="5">
    <source>
        <dbReference type="PROSITE" id="PS50842"/>
    </source>
</evidence>
<evidence type="ECO:0000256" key="1">
    <source>
        <dbReference type="ARBA" id="ARBA00004613"/>
    </source>
</evidence>
<evidence type="ECO:0000259" key="6">
    <source>
        <dbReference type="PROSITE" id="PS50843"/>
    </source>
</evidence>